<evidence type="ECO:0000256" key="2">
    <source>
        <dbReference type="ARBA" id="ARBA00023125"/>
    </source>
</evidence>
<protein>
    <submittedName>
        <fullName evidence="5">MarR family transcriptional regulator</fullName>
    </submittedName>
</protein>
<evidence type="ECO:0000259" key="4">
    <source>
        <dbReference type="PROSITE" id="PS50995"/>
    </source>
</evidence>
<keyword evidence="1" id="KW-0805">Transcription regulation</keyword>
<evidence type="ECO:0000256" key="3">
    <source>
        <dbReference type="ARBA" id="ARBA00023163"/>
    </source>
</evidence>
<reference evidence="5 6" key="1">
    <citation type="submission" date="2017-06" db="EMBL/GenBank/DDBJ databases">
        <title>Description of Avrilella dinanensis gen. nov. sp. nov.</title>
        <authorList>
            <person name="Leyer C."/>
            <person name="Sassi M."/>
            <person name="Minet J."/>
            <person name="Kayal S."/>
            <person name="Cattoir V."/>
        </authorList>
    </citation>
    <scope>NUCLEOTIDE SEQUENCE [LARGE SCALE GENOMIC DNA]</scope>
    <source>
        <strain evidence="5 6">UR159</strain>
    </source>
</reference>
<dbReference type="InterPro" id="IPR000835">
    <property type="entry name" value="HTH_MarR-typ"/>
</dbReference>
<feature type="domain" description="HTH marR-type" evidence="4">
    <location>
        <begin position="9"/>
        <end position="147"/>
    </location>
</feature>
<evidence type="ECO:0000313" key="5">
    <source>
        <dbReference type="EMBL" id="PJR03912.1"/>
    </source>
</evidence>
<dbReference type="PANTHER" id="PTHR42756">
    <property type="entry name" value="TRANSCRIPTIONAL REGULATOR, MARR"/>
    <property type="match status" value="1"/>
</dbReference>
<keyword evidence="3" id="KW-0804">Transcription</keyword>
<sequence>MKATKLSNENKYNLLMGRVPLLLNRFLVKKFKDNDIYLTREQWSILAVLWKNDGCSQQALAEATYRDKPSITRLIDNLEKEGYVERKADKNDRRLKLIFLTQKGRNIEIPMMNVVNETIDIATKNLTEEQTLNIRDSFQLIFENINKELS</sequence>
<dbReference type="RefSeq" id="WP_100677478.1">
    <property type="nucleotide sequence ID" value="NZ_NIPO01000001.1"/>
</dbReference>
<keyword evidence="6" id="KW-1185">Reference proteome</keyword>
<dbReference type="GO" id="GO:0003677">
    <property type="term" value="F:DNA binding"/>
    <property type="evidence" value="ECO:0007669"/>
    <property type="project" value="UniProtKB-KW"/>
</dbReference>
<dbReference type="PROSITE" id="PS01117">
    <property type="entry name" value="HTH_MARR_1"/>
    <property type="match status" value="1"/>
</dbReference>
<gene>
    <name evidence="5" type="ORF">CDL10_04760</name>
</gene>
<name>A0A2M9R509_9FLAO</name>
<keyword evidence="2" id="KW-0238">DNA-binding</keyword>
<dbReference type="InterPro" id="IPR036390">
    <property type="entry name" value="WH_DNA-bd_sf"/>
</dbReference>
<comment type="caution">
    <text evidence="5">The sequence shown here is derived from an EMBL/GenBank/DDBJ whole genome shotgun (WGS) entry which is preliminary data.</text>
</comment>
<dbReference type="SUPFAM" id="SSF46785">
    <property type="entry name" value="Winged helix' DNA-binding domain"/>
    <property type="match status" value="1"/>
</dbReference>
<dbReference type="InterPro" id="IPR036388">
    <property type="entry name" value="WH-like_DNA-bd_sf"/>
</dbReference>
<accession>A0A2M9R509</accession>
<evidence type="ECO:0000313" key="6">
    <source>
        <dbReference type="Proteomes" id="UP000231960"/>
    </source>
</evidence>
<evidence type="ECO:0000256" key="1">
    <source>
        <dbReference type="ARBA" id="ARBA00023015"/>
    </source>
</evidence>
<dbReference type="InterPro" id="IPR023187">
    <property type="entry name" value="Tscrpt_reg_MarR-type_CS"/>
</dbReference>
<dbReference type="PANTHER" id="PTHR42756:SF1">
    <property type="entry name" value="TRANSCRIPTIONAL REPRESSOR OF EMRAB OPERON"/>
    <property type="match status" value="1"/>
</dbReference>
<dbReference type="GO" id="GO:0003700">
    <property type="term" value="F:DNA-binding transcription factor activity"/>
    <property type="evidence" value="ECO:0007669"/>
    <property type="project" value="InterPro"/>
</dbReference>
<dbReference type="Pfam" id="PF01047">
    <property type="entry name" value="MarR"/>
    <property type="match status" value="1"/>
</dbReference>
<organism evidence="5 6">
    <name type="scientific">Avrilella dinanensis</name>
    <dbReference type="NCBI Taxonomy" id="2008672"/>
    <lineage>
        <taxon>Bacteria</taxon>
        <taxon>Pseudomonadati</taxon>
        <taxon>Bacteroidota</taxon>
        <taxon>Flavobacteriia</taxon>
        <taxon>Flavobacteriales</taxon>
        <taxon>Flavobacteriaceae</taxon>
        <taxon>Avrilella</taxon>
    </lineage>
</organism>
<dbReference type="Proteomes" id="UP000231960">
    <property type="component" value="Unassembled WGS sequence"/>
</dbReference>
<dbReference type="EMBL" id="NIPO01000001">
    <property type="protein sequence ID" value="PJR03912.1"/>
    <property type="molecule type" value="Genomic_DNA"/>
</dbReference>
<dbReference type="PROSITE" id="PS50995">
    <property type="entry name" value="HTH_MARR_2"/>
    <property type="match status" value="1"/>
</dbReference>
<dbReference type="AlphaFoldDB" id="A0A2M9R509"/>
<dbReference type="OrthoDB" id="996843at2"/>
<dbReference type="Gene3D" id="1.10.10.10">
    <property type="entry name" value="Winged helix-like DNA-binding domain superfamily/Winged helix DNA-binding domain"/>
    <property type="match status" value="1"/>
</dbReference>
<proteinExistence type="predicted"/>
<dbReference type="SMART" id="SM00347">
    <property type="entry name" value="HTH_MARR"/>
    <property type="match status" value="1"/>
</dbReference>
<dbReference type="PRINTS" id="PR00598">
    <property type="entry name" value="HTHMARR"/>
</dbReference>